<keyword evidence="2" id="KW-1185">Reference proteome</keyword>
<dbReference type="EnsemblProtists" id="HpaT805434">
    <property type="protein sequence ID" value="HpaP805434"/>
    <property type="gene ID" value="HpaG805434"/>
</dbReference>
<accession>M4BGL3</accession>
<evidence type="ECO:0000313" key="1">
    <source>
        <dbReference type="EnsemblProtists" id="HpaP805434"/>
    </source>
</evidence>
<dbReference type="Proteomes" id="UP000011713">
    <property type="component" value="Unassembled WGS sequence"/>
</dbReference>
<organism evidence="1 2">
    <name type="scientific">Hyaloperonospora arabidopsidis (strain Emoy2)</name>
    <name type="common">Downy mildew agent</name>
    <name type="synonym">Peronospora arabidopsidis</name>
    <dbReference type="NCBI Taxonomy" id="559515"/>
    <lineage>
        <taxon>Eukaryota</taxon>
        <taxon>Sar</taxon>
        <taxon>Stramenopiles</taxon>
        <taxon>Oomycota</taxon>
        <taxon>Peronosporomycetes</taxon>
        <taxon>Peronosporales</taxon>
        <taxon>Peronosporaceae</taxon>
        <taxon>Hyaloperonospora</taxon>
    </lineage>
</organism>
<dbReference type="HOGENOM" id="CLU_2364140_0_0_1"/>
<evidence type="ECO:0000313" key="2">
    <source>
        <dbReference type="Proteomes" id="UP000011713"/>
    </source>
</evidence>
<protein>
    <submittedName>
        <fullName evidence="1">Uncharacterized protein</fullName>
    </submittedName>
</protein>
<proteinExistence type="predicted"/>
<dbReference type="VEuPathDB" id="FungiDB:HpaG805434"/>
<dbReference type="EMBL" id="JH598234">
    <property type="status" value="NOT_ANNOTATED_CDS"/>
    <property type="molecule type" value="Genomic_DNA"/>
</dbReference>
<sequence>MSVAEMTGKLGLHGLCQQWFILVSEDVGTMQILMEKTGGLSRVIKRNVKHANYIHNHLYQWTRDLGTVQIFLGYGPDKPHRNDDLIRMHSSINVWR</sequence>
<dbReference type="InParanoid" id="M4BGL3"/>
<reference evidence="1" key="2">
    <citation type="submission" date="2015-06" db="UniProtKB">
        <authorList>
            <consortium name="EnsemblProtists"/>
        </authorList>
    </citation>
    <scope>IDENTIFICATION</scope>
    <source>
        <strain evidence="1">Emoy2</strain>
    </source>
</reference>
<reference evidence="2" key="1">
    <citation type="journal article" date="2010" name="Science">
        <title>Signatures of adaptation to obligate biotrophy in the Hyaloperonospora arabidopsidis genome.</title>
        <authorList>
            <person name="Baxter L."/>
            <person name="Tripathy S."/>
            <person name="Ishaque N."/>
            <person name="Boot N."/>
            <person name="Cabral A."/>
            <person name="Kemen E."/>
            <person name="Thines M."/>
            <person name="Ah-Fong A."/>
            <person name="Anderson R."/>
            <person name="Badejoko W."/>
            <person name="Bittner-Eddy P."/>
            <person name="Boore J.L."/>
            <person name="Chibucos M.C."/>
            <person name="Coates M."/>
            <person name="Dehal P."/>
            <person name="Delehaunty K."/>
            <person name="Dong S."/>
            <person name="Downton P."/>
            <person name="Dumas B."/>
            <person name="Fabro G."/>
            <person name="Fronick C."/>
            <person name="Fuerstenberg S.I."/>
            <person name="Fulton L."/>
            <person name="Gaulin E."/>
            <person name="Govers F."/>
            <person name="Hughes L."/>
            <person name="Humphray S."/>
            <person name="Jiang R.H."/>
            <person name="Judelson H."/>
            <person name="Kamoun S."/>
            <person name="Kyung K."/>
            <person name="Meijer H."/>
            <person name="Minx P."/>
            <person name="Morris P."/>
            <person name="Nelson J."/>
            <person name="Phuntumart V."/>
            <person name="Qutob D."/>
            <person name="Rehmany A."/>
            <person name="Rougon-Cardoso A."/>
            <person name="Ryden P."/>
            <person name="Torto-Alalibo T."/>
            <person name="Studholme D."/>
            <person name="Wang Y."/>
            <person name="Win J."/>
            <person name="Wood J."/>
            <person name="Clifton S.W."/>
            <person name="Rogers J."/>
            <person name="Van den Ackerveken G."/>
            <person name="Jones J.D."/>
            <person name="McDowell J.M."/>
            <person name="Beynon J."/>
            <person name="Tyler B.M."/>
        </authorList>
    </citation>
    <scope>NUCLEOTIDE SEQUENCE [LARGE SCALE GENOMIC DNA]</scope>
    <source>
        <strain evidence="2">Emoy2</strain>
    </source>
</reference>
<name>M4BGL3_HYAAE</name>
<dbReference type="AlphaFoldDB" id="M4BGL3"/>